<evidence type="ECO:0000256" key="4">
    <source>
        <dbReference type="SAM" id="SignalP"/>
    </source>
</evidence>
<evidence type="ECO:0000256" key="2">
    <source>
        <dbReference type="ARBA" id="ARBA00023043"/>
    </source>
</evidence>
<dbReference type="EMBL" id="CAJNDS010002514">
    <property type="protein sequence ID" value="CAE7506712.1"/>
    <property type="molecule type" value="Genomic_DNA"/>
</dbReference>
<feature type="repeat" description="ANK" evidence="3">
    <location>
        <begin position="315"/>
        <end position="347"/>
    </location>
</feature>
<feature type="chain" id="PRO_5032697320" evidence="4">
    <location>
        <begin position="24"/>
        <end position="429"/>
    </location>
</feature>
<keyword evidence="4" id="KW-0732">Signal</keyword>
<evidence type="ECO:0000313" key="5">
    <source>
        <dbReference type="EMBL" id="CAE7506712.1"/>
    </source>
</evidence>
<feature type="signal peptide" evidence="4">
    <location>
        <begin position="1"/>
        <end position="23"/>
    </location>
</feature>
<dbReference type="AlphaFoldDB" id="A0A812T6K7"/>
<dbReference type="PANTHER" id="PTHR24198">
    <property type="entry name" value="ANKYRIN REPEAT AND PROTEIN KINASE DOMAIN-CONTAINING PROTEIN"/>
    <property type="match status" value="1"/>
</dbReference>
<dbReference type="SUPFAM" id="SSF48403">
    <property type="entry name" value="Ankyrin repeat"/>
    <property type="match status" value="1"/>
</dbReference>
<dbReference type="SMART" id="SM00248">
    <property type="entry name" value="ANK"/>
    <property type="match status" value="9"/>
</dbReference>
<gene>
    <name evidence="5" type="primary">invs-b</name>
    <name evidence="5" type="ORF">SNAT2548_LOCUS28384</name>
</gene>
<evidence type="ECO:0000313" key="6">
    <source>
        <dbReference type="Proteomes" id="UP000604046"/>
    </source>
</evidence>
<comment type="caution">
    <text evidence="5">The sequence shown here is derived from an EMBL/GenBank/DDBJ whole genome shotgun (WGS) entry which is preliminary data.</text>
</comment>
<dbReference type="PRINTS" id="PR01415">
    <property type="entry name" value="ANKYRIN"/>
</dbReference>
<feature type="repeat" description="ANK" evidence="3">
    <location>
        <begin position="44"/>
        <end position="76"/>
    </location>
</feature>
<dbReference type="PROSITE" id="PS50297">
    <property type="entry name" value="ANK_REP_REGION"/>
    <property type="match status" value="5"/>
</dbReference>
<name>A0A812T6K7_9DINO</name>
<feature type="repeat" description="ANK" evidence="3">
    <location>
        <begin position="80"/>
        <end position="112"/>
    </location>
</feature>
<keyword evidence="6" id="KW-1185">Reference proteome</keyword>
<keyword evidence="2 3" id="KW-0040">ANK repeat</keyword>
<proteinExistence type="predicted"/>
<dbReference type="PROSITE" id="PS50088">
    <property type="entry name" value="ANK_REPEAT"/>
    <property type="match status" value="6"/>
</dbReference>
<evidence type="ECO:0000256" key="1">
    <source>
        <dbReference type="ARBA" id="ARBA00022737"/>
    </source>
</evidence>
<dbReference type="InterPro" id="IPR002110">
    <property type="entry name" value="Ankyrin_rpt"/>
</dbReference>
<reference evidence="5" key="1">
    <citation type="submission" date="2021-02" db="EMBL/GenBank/DDBJ databases">
        <authorList>
            <person name="Dougan E. K."/>
            <person name="Rhodes N."/>
            <person name="Thang M."/>
            <person name="Chan C."/>
        </authorList>
    </citation>
    <scope>NUCLEOTIDE SEQUENCE</scope>
</reference>
<protein>
    <submittedName>
        <fullName evidence="5">Invs-b protein</fullName>
    </submittedName>
</protein>
<accession>A0A812T6K7</accession>
<keyword evidence="1" id="KW-0677">Repeat</keyword>
<organism evidence="5 6">
    <name type="scientific">Symbiodinium natans</name>
    <dbReference type="NCBI Taxonomy" id="878477"/>
    <lineage>
        <taxon>Eukaryota</taxon>
        <taxon>Sar</taxon>
        <taxon>Alveolata</taxon>
        <taxon>Dinophyceae</taxon>
        <taxon>Suessiales</taxon>
        <taxon>Symbiodiniaceae</taxon>
        <taxon>Symbiodinium</taxon>
    </lineage>
</organism>
<feature type="repeat" description="ANK" evidence="3">
    <location>
        <begin position="348"/>
        <end position="380"/>
    </location>
</feature>
<dbReference type="Gene3D" id="1.25.40.20">
    <property type="entry name" value="Ankyrin repeat-containing domain"/>
    <property type="match status" value="3"/>
</dbReference>
<feature type="repeat" description="ANK" evidence="3">
    <location>
        <begin position="381"/>
        <end position="413"/>
    </location>
</feature>
<dbReference type="OrthoDB" id="20872at2759"/>
<dbReference type="Proteomes" id="UP000604046">
    <property type="component" value="Unassembled WGS sequence"/>
</dbReference>
<feature type="repeat" description="ANK" evidence="3">
    <location>
        <begin position="114"/>
        <end position="146"/>
    </location>
</feature>
<dbReference type="Pfam" id="PF12796">
    <property type="entry name" value="Ank_2"/>
    <property type="match status" value="3"/>
</dbReference>
<dbReference type="PANTHER" id="PTHR24198:SF165">
    <property type="entry name" value="ANKYRIN REPEAT-CONTAINING PROTEIN-RELATED"/>
    <property type="match status" value="1"/>
</dbReference>
<sequence>MNRDVLVWHVMLWFALLQHQISARSPAPSISPIDAGSTESSTDWGRTPLHEAAEFGAMDKVQEILTTSASLAQVSAPDDLGWTPLHWAALHGDEEMASALVEAQAAVDAQEHEFGCQPLQWAARRGHLQLIRLLLNAGAPAEHTDREGRTAAAWARLTGHVEAAALLEVGGSEAEASESSKLHLYSRAGVETTDSTIEADEAYAMTTLHVAAASGHDSKIARLLGSSKSSAFSAQLSAQDVWGRTPLLAAIQSRQRGAQGALQLLRAAPSGYQADHTDHDGRGPLHWAVLAGELPLLQELRKLNLSVSDAAPDRWGRTLLHYAASNGHSGVMAELLEAQLDPDPKDRSQSTPLHLASARGHSNVVQQLLKHNASSNATDLLQRSPLHYASMFGHVAVMRLLVDSGAVYSAEDLDGETAAAYLARTPFLH</sequence>
<dbReference type="Pfam" id="PF13637">
    <property type="entry name" value="Ank_4"/>
    <property type="match status" value="1"/>
</dbReference>
<dbReference type="InterPro" id="IPR036770">
    <property type="entry name" value="Ankyrin_rpt-contain_sf"/>
</dbReference>
<evidence type="ECO:0000256" key="3">
    <source>
        <dbReference type="PROSITE-ProRule" id="PRU00023"/>
    </source>
</evidence>